<name>A0ABS6EI05_9CLOT</name>
<evidence type="ECO:0000313" key="7">
    <source>
        <dbReference type="EMBL" id="MBU5484836.1"/>
    </source>
</evidence>
<evidence type="ECO:0000256" key="4">
    <source>
        <dbReference type="ARBA" id="ARBA00022989"/>
    </source>
</evidence>
<evidence type="ECO:0000313" key="8">
    <source>
        <dbReference type="Proteomes" id="UP000726170"/>
    </source>
</evidence>
<dbReference type="PANTHER" id="PTHR30561:SF9">
    <property type="entry name" value="4-AMINO-4-DEOXY-L-ARABINOSE-PHOSPHOUNDECAPRENOL FLIPPASE SUBUNIT ARNF-RELATED"/>
    <property type="match status" value="1"/>
</dbReference>
<evidence type="ECO:0000256" key="5">
    <source>
        <dbReference type="ARBA" id="ARBA00023136"/>
    </source>
</evidence>
<keyword evidence="4 6" id="KW-1133">Transmembrane helix</keyword>
<comment type="subcellular location">
    <subcellularLocation>
        <location evidence="1">Cell membrane</location>
        <topology evidence="1">Multi-pass membrane protein</topology>
    </subcellularLocation>
</comment>
<sequence length="115" mass="13001">MNYLLLIINIFMLVCGQVLWKIGMSKIDFQLSFKGIINTLFNPYIFSGGIIYVFATIIWLYLLSKDQLSRIYPLQSLCYIVGAFAGVIIFNESLTISRILGLLLIFVGAILVVIK</sequence>
<evidence type="ECO:0000256" key="1">
    <source>
        <dbReference type="ARBA" id="ARBA00004651"/>
    </source>
</evidence>
<evidence type="ECO:0000256" key="3">
    <source>
        <dbReference type="ARBA" id="ARBA00022692"/>
    </source>
</evidence>
<keyword evidence="5 6" id="KW-0472">Membrane</keyword>
<dbReference type="PANTHER" id="PTHR30561">
    <property type="entry name" value="SMR FAMILY PROTON-DEPENDENT DRUG EFFLUX TRANSPORTER SUGE"/>
    <property type="match status" value="1"/>
</dbReference>
<feature type="transmembrane region" description="Helical" evidence="6">
    <location>
        <begin position="44"/>
        <end position="64"/>
    </location>
</feature>
<dbReference type="InterPro" id="IPR000390">
    <property type="entry name" value="Small_drug/metabolite_transptr"/>
</dbReference>
<keyword evidence="8" id="KW-1185">Reference proteome</keyword>
<gene>
    <name evidence="7" type="ORF">KQI86_10860</name>
</gene>
<feature type="transmembrane region" description="Helical" evidence="6">
    <location>
        <begin position="71"/>
        <end position="90"/>
    </location>
</feature>
<feature type="transmembrane region" description="Helical" evidence="6">
    <location>
        <begin position="5"/>
        <end position="24"/>
    </location>
</feature>
<feature type="transmembrane region" description="Helical" evidence="6">
    <location>
        <begin position="96"/>
        <end position="114"/>
    </location>
</feature>
<protein>
    <submittedName>
        <fullName evidence="7">EamA family transporter</fullName>
    </submittedName>
</protein>
<reference evidence="7 8" key="1">
    <citation type="submission" date="2021-06" db="EMBL/GenBank/DDBJ databases">
        <authorList>
            <person name="Sun Q."/>
            <person name="Li D."/>
        </authorList>
    </citation>
    <scope>NUCLEOTIDE SEQUENCE [LARGE SCALE GENOMIC DNA]</scope>
    <source>
        <strain evidence="7 8">MSJ-11</strain>
    </source>
</reference>
<dbReference type="Proteomes" id="UP000726170">
    <property type="component" value="Unassembled WGS sequence"/>
</dbReference>
<evidence type="ECO:0000256" key="2">
    <source>
        <dbReference type="ARBA" id="ARBA00022475"/>
    </source>
</evidence>
<accession>A0ABS6EI05</accession>
<proteinExistence type="predicted"/>
<evidence type="ECO:0000256" key="6">
    <source>
        <dbReference type="SAM" id="Phobius"/>
    </source>
</evidence>
<organism evidence="7 8">
    <name type="scientific">Clostridium mobile</name>
    <dbReference type="NCBI Taxonomy" id="2841512"/>
    <lineage>
        <taxon>Bacteria</taxon>
        <taxon>Bacillati</taxon>
        <taxon>Bacillota</taxon>
        <taxon>Clostridia</taxon>
        <taxon>Eubacteriales</taxon>
        <taxon>Clostridiaceae</taxon>
        <taxon>Clostridium</taxon>
    </lineage>
</organism>
<keyword evidence="2" id="KW-1003">Cell membrane</keyword>
<comment type="caution">
    <text evidence="7">The sequence shown here is derived from an EMBL/GenBank/DDBJ whole genome shotgun (WGS) entry which is preliminary data.</text>
</comment>
<keyword evidence="3 6" id="KW-0812">Transmembrane</keyword>
<dbReference type="EMBL" id="JAHLQF010000002">
    <property type="protein sequence ID" value="MBU5484836.1"/>
    <property type="molecule type" value="Genomic_DNA"/>
</dbReference>